<dbReference type="InterPro" id="IPR017452">
    <property type="entry name" value="GPCR_Rhodpsn_7TM"/>
</dbReference>
<comment type="similarity">
    <text evidence="8">Belongs to the G-protein coupled receptor 1 family.</text>
</comment>
<feature type="transmembrane region" description="Helical" evidence="9">
    <location>
        <begin position="152"/>
        <end position="172"/>
    </location>
</feature>
<proteinExistence type="inferred from homology"/>
<dbReference type="EMBL" id="RCHS01001299">
    <property type="protein sequence ID" value="RMX54201.1"/>
    <property type="molecule type" value="Genomic_DNA"/>
</dbReference>
<dbReference type="STRING" id="46731.A0A3M6UKK8"/>
<evidence type="ECO:0000256" key="6">
    <source>
        <dbReference type="ARBA" id="ARBA00023170"/>
    </source>
</evidence>
<feature type="transmembrane region" description="Helical" evidence="9">
    <location>
        <begin position="254"/>
        <end position="275"/>
    </location>
</feature>
<dbReference type="AlphaFoldDB" id="A0A3M6UKK8"/>
<keyword evidence="6 8" id="KW-0675">Receptor</keyword>
<dbReference type="SUPFAM" id="SSF81321">
    <property type="entry name" value="Family A G protein-coupled receptor-like"/>
    <property type="match status" value="1"/>
</dbReference>
<name>A0A3M6UKK8_POCDA</name>
<dbReference type="PANTHER" id="PTHR45695:SF9">
    <property type="entry name" value="LEUCOKININ RECEPTOR"/>
    <property type="match status" value="1"/>
</dbReference>
<evidence type="ECO:0000256" key="5">
    <source>
        <dbReference type="ARBA" id="ARBA00023136"/>
    </source>
</evidence>
<keyword evidence="5 9" id="KW-0472">Membrane</keyword>
<evidence type="ECO:0000256" key="9">
    <source>
        <dbReference type="SAM" id="Phobius"/>
    </source>
</evidence>
<dbReference type="OrthoDB" id="5950040at2759"/>
<dbReference type="CDD" id="cd00637">
    <property type="entry name" value="7tm_classA_rhodopsin-like"/>
    <property type="match status" value="1"/>
</dbReference>
<keyword evidence="12" id="KW-1185">Reference proteome</keyword>
<comment type="subcellular location">
    <subcellularLocation>
        <location evidence="1">Membrane</location>
        <topology evidence="1">Multi-pass membrane protein</topology>
    </subcellularLocation>
</comment>
<evidence type="ECO:0000313" key="12">
    <source>
        <dbReference type="Proteomes" id="UP000275408"/>
    </source>
</evidence>
<accession>A0A3M6UKK8</accession>
<dbReference type="GO" id="GO:0005886">
    <property type="term" value="C:plasma membrane"/>
    <property type="evidence" value="ECO:0007669"/>
    <property type="project" value="TreeGrafter"/>
</dbReference>
<dbReference type="Gene3D" id="1.20.1070.10">
    <property type="entry name" value="Rhodopsin 7-helix transmembrane proteins"/>
    <property type="match status" value="1"/>
</dbReference>
<protein>
    <recommendedName>
        <fullName evidence="10">G-protein coupled receptors family 1 profile domain-containing protein</fullName>
    </recommendedName>
</protein>
<dbReference type="Proteomes" id="UP000275408">
    <property type="component" value="Unassembled WGS sequence"/>
</dbReference>
<dbReference type="FunFam" id="1.20.1070.10:FF:000291">
    <property type="entry name" value="Predicted protein"/>
    <property type="match status" value="1"/>
</dbReference>
<feature type="transmembrane region" description="Helical" evidence="9">
    <location>
        <begin position="290"/>
        <end position="310"/>
    </location>
</feature>
<dbReference type="Pfam" id="PF00001">
    <property type="entry name" value="7tm_1"/>
    <property type="match status" value="1"/>
</dbReference>
<evidence type="ECO:0000259" key="10">
    <source>
        <dbReference type="PROSITE" id="PS50262"/>
    </source>
</evidence>
<evidence type="ECO:0000256" key="2">
    <source>
        <dbReference type="ARBA" id="ARBA00022692"/>
    </source>
</evidence>
<dbReference type="GO" id="GO:0004930">
    <property type="term" value="F:G protein-coupled receptor activity"/>
    <property type="evidence" value="ECO:0007669"/>
    <property type="project" value="UniProtKB-KW"/>
</dbReference>
<feature type="transmembrane region" description="Helical" evidence="9">
    <location>
        <begin position="112"/>
        <end position="131"/>
    </location>
</feature>
<evidence type="ECO:0000313" key="11">
    <source>
        <dbReference type="EMBL" id="RMX54201.1"/>
    </source>
</evidence>
<organism evidence="11 12">
    <name type="scientific">Pocillopora damicornis</name>
    <name type="common">Cauliflower coral</name>
    <name type="synonym">Millepora damicornis</name>
    <dbReference type="NCBI Taxonomy" id="46731"/>
    <lineage>
        <taxon>Eukaryota</taxon>
        <taxon>Metazoa</taxon>
        <taxon>Cnidaria</taxon>
        <taxon>Anthozoa</taxon>
        <taxon>Hexacorallia</taxon>
        <taxon>Scleractinia</taxon>
        <taxon>Astrocoeniina</taxon>
        <taxon>Pocilloporidae</taxon>
        <taxon>Pocillopora</taxon>
    </lineage>
</organism>
<reference evidence="11 12" key="1">
    <citation type="journal article" date="2018" name="Sci. Rep.">
        <title>Comparative analysis of the Pocillopora damicornis genome highlights role of immune system in coral evolution.</title>
        <authorList>
            <person name="Cunning R."/>
            <person name="Bay R.A."/>
            <person name="Gillette P."/>
            <person name="Baker A.C."/>
            <person name="Traylor-Knowles N."/>
        </authorList>
    </citation>
    <scope>NUCLEOTIDE SEQUENCE [LARGE SCALE GENOMIC DNA]</scope>
    <source>
        <strain evidence="11">RSMAS</strain>
        <tissue evidence="11">Whole animal</tissue>
    </source>
</reference>
<evidence type="ECO:0000256" key="8">
    <source>
        <dbReference type="RuleBase" id="RU000688"/>
    </source>
</evidence>
<keyword evidence="4 8" id="KW-0297">G-protein coupled receptor</keyword>
<feature type="domain" description="G-protein coupled receptors family 1 profile" evidence="10">
    <location>
        <begin position="47"/>
        <end position="307"/>
    </location>
</feature>
<evidence type="ECO:0000256" key="1">
    <source>
        <dbReference type="ARBA" id="ARBA00004141"/>
    </source>
</evidence>
<gene>
    <name evidence="11" type="ORF">pdam_00013640</name>
</gene>
<dbReference type="InterPro" id="IPR000276">
    <property type="entry name" value="GPCR_Rhodpsn"/>
</dbReference>
<keyword evidence="3 9" id="KW-1133">Transmembrane helix</keyword>
<dbReference type="PROSITE" id="PS50262">
    <property type="entry name" value="G_PROTEIN_RECEP_F1_2"/>
    <property type="match status" value="1"/>
</dbReference>
<keyword evidence="2 8" id="KW-0812">Transmembrane</keyword>
<dbReference type="PROSITE" id="PS00237">
    <property type="entry name" value="G_PROTEIN_RECEP_F1_1"/>
    <property type="match status" value="1"/>
</dbReference>
<evidence type="ECO:0000256" key="3">
    <source>
        <dbReference type="ARBA" id="ARBA00022989"/>
    </source>
</evidence>
<keyword evidence="7 8" id="KW-0807">Transducer</keyword>
<feature type="transmembrane region" description="Helical" evidence="9">
    <location>
        <begin position="204"/>
        <end position="226"/>
    </location>
</feature>
<comment type="caution">
    <text evidence="11">The sequence shown here is derived from an EMBL/GenBank/DDBJ whole genome shotgun (WGS) entry which is preliminary data.</text>
</comment>
<dbReference type="OMA" id="WFANDAL"/>
<dbReference type="PRINTS" id="PR00237">
    <property type="entry name" value="GPCRRHODOPSN"/>
</dbReference>
<sequence>MYENISDNFTQLAHGKVMTVCFESDQPVIKASRVLAYTIILLFSLCGNSLVIGVLWQDRKMRKPVNYLIANMAAADLAITVVYMPRMISAVIRSYDWLAGGTIGLVLCKTVPTTHLVSVKVTILTLVFLSVERFFAVSPFANNRLTVRRVKVILIAVWLMSFIVHLPNVIALKLVPGQGGALICRAYLNKLFVSSKGRKIYDNVLAAIFYALPLFLIVLLYSLAVIKLRRRSVANRYAAANARKASKDKVNANVFKMLFAVTLAFISCWLSYFVMRKAIIGISISCNVQFVRYFLAHSNSAVTPCLYIIFSQKYRSSFKSILKKLKCRAPSRLRGGATLSVISQSATSFSSLSVFPRGVHLVSLRANNENRTTV</sequence>
<evidence type="ECO:0000256" key="4">
    <source>
        <dbReference type="ARBA" id="ARBA00023040"/>
    </source>
</evidence>
<dbReference type="PANTHER" id="PTHR45695">
    <property type="entry name" value="LEUCOKININ RECEPTOR-RELATED"/>
    <property type="match status" value="1"/>
</dbReference>
<feature type="transmembrane region" description="Helical" evidence="9">
    <location>
        <begin position="34"/>
        <end position="56"/>
    </location>
</feature>
<evidence type="ECO:0000256" key="7">
    <source>
        <dbReference type="ARBA" id="ARBA00023224"/>
    </source>
</evidence>
<feature type="transmembrane region" description="Helical" evidence="9">
    <location>
        <begin position="68"/>
        <end position="92"/>
    </location>
</feature>